<name>A0A9P4JWI2_9PLEO</name>
<keyword evidence="3" id="KW-1185">Reference proteome</keyword>
<dbReference type="InterPro" id="IPR046538">
    <property type="entry name" value="DUF6603"/>
</dbReference>
<proteinExistence type="predicted"/>
<feature type="domain" description="DUF6603" evidence="1">
    <location>
        <begin position="878"/>
        <end position="1354"/>
    </location>
</feature>
<dbReference type="OrthoDB" id="5352492at2759"/>
<dbReference type="Proteomes" id="UP000800093">
    <property type="component" value="Unassembled WGS sequence"/>
</dbReference>
<evidence type="ECO:0000259" key="1">
    <source>
        <dbReference type="Pfam" id="PF20248"/>
    </source>
</evidence>
<gene>
    <name evidence="2" type="ORF">CC78DRAFT_597881</name>
</gene>
<dbReference type="EMBL" id="ML986817">
    <property type="protein sequence ID" value="KAF2257918.1"/>
    <property type="molecule type" value="Genomic_DNA"/>
</dbReference>
<protein>
    <recommendedName>
        <fullName evidence="1">DUF6603 domain-containing protein</fullName>
    </recommendedName>
</protein>
<evidence type="ECO:0000313" key="3">
    <source>
        <dbReference type="Proteomes" id="UP000800093"/>
    </source>
</evidence>
<organism evidence="2 3">
    <name type="scientific">Lojkania enalia</name>
    <dbReference type="NCBI Taxonomy" id="147567"/>
    <lineage>
        <taxon>Eukaryota</taxon>
        <taxon>Fungi</taxon>
        <taxon>Dikarya</taxon>
        <taxon>Ascomycota</taxon>
        <taxon>Pezizomycotina</taxon>
        <taxon>Dothideomycetes</taxon>
        <taxon>Pleosporomycetidae</taxon>
        <taxon>Pleosporales</taxon>
        <taxon>Pleosporales incertae sedis</taxon>
        <taxon>Lojkania</taxon>
    </lineage>
</organism>
<reference evidence="3" key="1">
    <citation type="journal article" date="2020" name="Stud. Mycol.">
        <title>101 Dothideomycetes genomes: A test case for predicting lifestyles and emergence of pathogens.</title>
        <authorList>
            <person name="Haridas S."/>
            <person name="Albert R."/>
            <person name="Binder M."/>
            <person name="Bloem J."/>
            <person name="LaButti K."/>
            <person name="Salamov A."/>
            <person name="Andreopoulos B."/>
            <person name="Baker S."/>
            <person name="Barry K."/>
            <person name="Bills G."/>
            <person name="Bluhm B."/>
            <person name="Cannon C."/>
            <person name="Castanera R."/>
            <person name="Culley D."/>
            <person name="Daum C."/>
            <person name="Ezra D."/>
            <person name="Gonzalez J."/>
            <person name="Henrissat B."/>
            <person name="Kuo A."/>
            <person name="Liang C."/>
            <person name="Lipzen A."/>
            <person name="Lutzoni F."/>
            <person name="Magnuson J."/>
            <person name="Mondo S."/>
            <person name="Nolan M."/>
            <person name="Ohm R."/>
            <person name="Pangilinan J."/>
            <person name="Park H.-J."/>
            <person name="Ramirez L."/>
            <person name="Alfaro M."/>
            <person name="Sun H."/>
            <person name="Tritt A."/>
            <person name="Yoshinaga Y."/>
            <person name="Zwiers L.-H."/>
            <person name="Turgeon B."/>
            <person name="Goodwin S."/>
            <person name="Spatafora J."/>
            <person name="Crous P."/>
            <person name="Grigoriev I."/>
        </authorList>
    </citation>
    <scope>NUCLEOTIDE SEQUENCE [LARGE SCALE GENOMIC DNA]</scope>
    <source>
        <strain evidence="3">CBS 304.66</strain>
    </source>
</reference>
<evidence type="ECO:0000313" key="2">
    <source>
        <dbReference type="EMBL" id="KAF2257918.1"/>
    </source>
</evidence>
<comment type="caution">
    <text evidence="2">The sequence shown here is derived from an EMBL/GenBank/DDBJ whole genome shotgun (WGS) entry which is preliminary data.</text>
</comment>
<sequence>MPLLGSTRANNAPRRCQTPVRSLGILPGTVAMGDNEAPEIRLFGDDNKFDPIWDEFIQHAVSKDLISDLEVGSDGSVACSTPQFFNCTFSSEKVLREFELRPEGNFTDGNSLIMGLNVPGGSNITTIRLLDAFGVDIARLPQPLRTIASILENEVDGILPTFSIHNATTGTKNGSWIIILDESALEISTALSLEVNPFSSGEIDFGAAAQALQDLVGLKVDLSKLKFSTQNLPRFRLKHKAVIIKSLGSLSITSLSEATFELPVPGFIINLKAGSNGLLSASLLSNGGSIGSMLEMLVDPPDQSDTEPKGQDGIFLDDTINLWKVIVQLPGASEFSGSNITYDIGFILTIPLPGLNVKIALSYNSDLRTFTGHLLTKEMFLSRLNPNFNDLEDLGPGMLADLEDFYDIKDSPQLRGLPDNVPTRLARAVITYTKSSADIPYELSFSAAMASQVTPSGSNDVPFPFAWTGITLNYLRQGGAQSVNSLFLSSTFELDSQSGKFQAGHMNVEFAYQDANGIKTWALNGSARYIQLGAIIEFFDPNLQNEVAEVLGKLSIDQLDVSYTYSGNKASSFLFSGLVSLGDINLMLYYQYATKTILNDTNGKTAADQKIGQNPNLKPLRSGEVLANAESAWRFDAYLDAGSSGSTIGTIADSILDNASDSIPSFIRNIRVAPDDPTAHLITLHAGKSSKTGPSETVEHIVFLLKVEILDVEFTFEQVSKSRKVIPGSITKRLLRVSAGKLPLLRELPVVKELPQPWQKLQYMWSPEAGLTRDEVALINEKLQIEAPDNKLYFKPATRDAMNPTVGIDPVVLVEGHHFIVVANDKAILDHIFKPDVNKNTPNKNDEKPENASLAASIVSSNAELTDEETPPSKGALKKTSQFLDISGVSLQFKKGSLWIFVDATVRLGPIEFSLIDFGIGFDISDLEINKLNDVLGRIQFQLAGMEVLFNKPPILISGAFYHNVVEADGKRVESYRGGISLGIPPYKFIAVGEYAVVQITVPEKKEFKSVFIFAKLDGPIIDFAFATLRGLRVGFGYNSIIRSPALEELYMFPLIASDAAGGAGSSPIAILDAMRGGSNPFVQLKDESFWLAFGFSISSFNIITATACAVVSFSDAGPIFAIYGSLVCAFPPESPSPQARLFYIEVLMSAELNFVEDCFKVQAALAPTSFVYVPFCRLEGGMALYTFFGRNPHAGDWVFTVGGYHRAFQVPAHYPRAARLAVNFNIDIIRIRGECYFAITPKAVMTGALIKCELEIGPVFAWLAAAFDAMVQFSPLHYWVSMSVEVGVECDIPLLFATIHIRIHVGARLEIEGPEFGGTAYVDFWFFSFSFDFGARPIGPPPISLDEFYELCEKAGPPDDSPQATPQDGFHARLKFSIEDGVFNMPSKDEKPEKELQPLKGTGAGSKWYIKGGSFRFRISSVFALTGAFLETEESAKRDQAGNTILLGEQKTVDMDAVNEPSLAPSKLHSLPMQVHAEPENIQPDVAPAKDGITSKLCIAIQDIDVKGRTMEGFKPSFVYKPMPLTLWADPRNPPNRLSKEKGTVDLPMSVVLQAPDPVLATSKIPQFNATDMAKLCAGSNKIPGIPLVVQDTLLPDEVEETTQTATEKWDTMASKWQSSSETNLELANNLTQLCMQALGWNKPPVDVEEKAEKEGIEPWKLPVAFPRRLVAGTDREEFGVEDGLDSFYLELPRTTVATL</sequence>
<dbReference type="Pfam" id="PF20248">
    <property type="entry name" value="DUF6603"/>
    <property type="match status" value="1"/>
</dbReference>
<accession>A0A9P4JWI2</accession>